<keyword evidence="1" id="KW-1133">Transmembrane helix</keyword>
<keyword evidence="1" id="KW-0472">Membrane</keyword>
<evidence type="ECO:0000256" key="1">
    <source>
        <dbReference type="SAM" id="Phobius"/>
    </source>
</evidence>
<accession>A0A6N8F969</accession>
<dbReference type="OrthoDB" id="5114860at2"/>
<organism evidence="2 3">
    <name type="scientific">Psychrosphaera haliotis</name>
    <dbReference type="NCBI Taxonomy" id="555083"/>
    <lineage>
        <taxon>Bacteria</taxon>
        <taxon>Pseudomonadati</taxon>
        <taxon>Pseudomonadota</taxon>
        <taxon>Gammaproteobacteria</taxon>
        <taxon>Alteromonadales</taxon>
        <taxon>Pseudoalteromonadaceae</taxon>
        <taxon>Psychrosphaera</taxon>
    </lineage>
</organism>
<dbReference type="AlphaFoldDB" id="A0A6N8F969"/>
<gene>
    <name evidence="2" type="ORF">GNP35_09510</name>
</gene>
<dbReference type="Pfam" id="PF22765">
    <property type="entry name" value="DUF7010"/>
    <property type="match status" value="1"/>
</dbReference>
<dbReference type="InterPro" id="IPR053824">
    <property type="entry name" value="DUF7010"/>
</dbReference>
<keyword evidence="1" id="KW-0812">Transmembrane</keyword>
<feature type="transmembrane region" description="Helical" evidence="1">
    <location>
        <begin position="129"/>
        <end position="147"/>
    </location>
</feature>
<dbReference type="Proteomes" id="UP000439994">
    <property type="component" value="Unassembled WGS sequence"/>
</dbReference>
<sequence length="177" mass="19308">MQFSDAQKNMDNAYFGGAPGVLISGLVWITAGLVGVFHSAQFSMLALFFGGMIIHPMSVLIAKKLNRSGAHDTDNPLGKLALESTIILFVGLFLAFYVAKLSLIWFFPIMLLAIGVRYLAFQTLYGNKLYWALGGLLMFAGMLCILLRAQFVYGAFIGGITEVVFAVLLLKQAKAKD</sequence>
<evidence type="ECO:0000313" key="3">
    <source>
        <dbReference type="Proteomes" id="UP000439994"/>
    </source>
</evidence>
<proteinExistence type="predicted"/>
<protein>
    <submittedName>
        <fullName evidence="2">Uncharacterized protein</fullName>
    </submittedName>
</protein>
<evidence type="ECO:0000313" key="2">
    <source>
        <dbReference type="EMBL" id="MUH72704.1"/>
    </source>
</evidence>
<dbReference type="RefSeq" id="WP_155695859.1">
    <property type="nucleotide sequence ID" value="NZ_WOCD01000003.1"/>
</dbReference>
<feature type="transmembrane region" description="Helical" evidence="1">
    <location>
        <begin position="80"/>
        <end position="97"/>
    </location>
</feature>
<feature type="transmembrane region" description="Helical" evidence="1">
    <location>
        <begin position="103"/>
        <end position="120"/>
    </location>
</feature>
<name>A0A6N8F969_9GAMM</name>
<feature type="transmembrane region" description="Helical" evidence="1">
    <location>
        <begin position="40"/>
        <end position="60"/>
    </location>
</feature>
<feature type="transmembrane region" description="Helical" evidence="1">
    <location>
        <begin position="12"/>
        <end position="34"/>
    </location>
</feature>
<comment type="caution">
    <text evidence="2">The sequence shown here is derived from an EMBL/GenBank/DDBJ whole genome shotgun (WGS) entry which is preliminary data.</text>
</comment>
<reference evidence="2 3" key="1">
    <citation type="submission" date="2019-11" db="EMBL/GenBank/DDBJ databases">
        <title>P. haliotis isolates from Z. marina roots.</title>
        <authorList>
            <person name="Cohen M."/>
            <person name="Jospin G."/>
            <person name="Eisen J.A."/>
            <person name="Coil D.A."/>
        </authorList>
    </citation>
    <scope>NUCLEOTIDE SEQUENCE [LARGE SCALE GENOMIC DNA]</scope>
    <source>
        <strain evidence="2 3">UCD-MCMsp1aY</strain>
    </source>
</reference>
<keyword evidence="3" id="KW-1185">Reference proteome</keyword>
<dbReference type="EMBL" id="WOCD01000003">
    <property type="protein sequence ID" value="MUH72704.1"/>
    <property type="molecule type" value="Genomic_DNA"/>
</dbReference>
<feature type="transmembrane region" description="Helical" evidence="1">
    <location>
        <begin position="153"/>
        <end position="170"/>
    </location>
</feature>